<feature type="region of interest" description="Disordered" evidence="1">
    <location>
        <begin position="184"/>
        <end position="204"/>
    </location>
</feature>
<name>A0ABQ1J2A2_9PROT</name>
<evidence type="ECO:0000313" key="2">
    <source>
        <dbReference type="EMBL" id="GGB57082.1"/>
    </source>
</evidence>
<keyword evidence="3" id="KW-1185">Reference proteome</keyword>
<dbReference type="Proteomes" id="UP000628854">
    <property type="component" value="Unassembled WGS sequence"/>
</dbReference>
<comment type="caution">
    <text evidence="2">The sequence shown here is derived from an EMBL/GenBank/DDBJ whole genome shotgun (WGS) entry which is preliminary data.</text>
</comment>
<sequence length="204" mass="21250">MARNQQAAGPGPDEVINGRAAGGVEIVGRLIEQEEVHLIQKQAGHGKARAFAAAERCDPAACVETRKAHLREGLLKAGLQRPVGMIKIFRRAVSGRNAGEARKLACDANGFGDSQAFIEALAQASGAGVEMNGPAQGSGVLLDRSEQGGFARAIAADKADAFAANRDGQIVEKRFAVRRGEGEIVEGETGGHGKESGKNGWAAR</sequence>
<evidence type="ECO:0000313" key="3">
    <source>
        <dbReference type="Proteomes" id="UP000628854"/>
    </source>
</evidence>
<proteinExistence type="predicted"/>
<reference evidence="3" key="1">
    <citation type="journal article" date="2019" name="Int. J. Syst. Evol. Microbiol.">
        <title>The Global Catalogue of Microorganisms (GCM) 10K type strain sequencing project: providing services to taxonomists for standard genome sequencing and annotation.</title>
        <authorList>
            <consortium name="The Broad Institute Genomics Platform"/>
            <consortium name="The Broad Institute Genome Sequencing Center for Infectious Disease"/>
            <person name="Wu L."/>
            <person name="Ma J."/>
        </authorList>
    </citation>
    <scope>NUCLEOTIDE SEQUENCE [LARGE SCALE GENOMIC DNA]</scope>
    <source>
        <strain evidence="3">CGMCC 1.15928</strain>
    </source>
</reference>
<evidence type="ECO:0000256" key="1">
    <source>
        <dbReference type="SAM" id="MobiDB-lite"/>
    </source>
</evidence>
<accession>A0ABQ1J2A2</accession>
<dbReference type="EMBL" id="BMKF01000001">
    <property type="protein sequence ID" value="GGB57082.1"/>
    <property type="molecule type" value="Genomic_DNA"/>
</dbReference>
<organism evidence="2 3">
    <name type="scientific">Henriciella pelagia</name>
    <dbReference type="NCBI Taxonomy" id="1977912"/>
    <lineage>
        <taxon>Bacteria</taxon>
        <taxon>Pseudomonadati</taxon>
        <taxon>Pseudomonadota</taxon>
        <taxon>Alphaproteobacteria</taxon>
        <taxon>Hyphomonadales</taxon>
        <taxon>Hyphomonadaceae</taxon>
        <taxon>Henriciella</taxon>
    </lineage>
</organism>
<gene>
    <name evidence="2" type="ORF">GCM10011503_01840</name>
</gene>
<protein>
    <submittedName>
        <fullName evidence="2">Uncharacterized protein</fullName>
    </submittedName>
</protein>